<feature type="domain" description="Cadherin" evidence="1">
    <location>
        <begin position="937"/>
        <end position="1041"/>
    </location>
</feature>
<evidence type="ECO:0000313" key="3">
    <source>
        <dbReference type="EMBL" id="RXK08849.1"/>
    </source>
</evidence>
<dbReference type="InterPro" id="IPR010221">
    <property type="entry name" value="VCBS_dom"/>
</dbReference>
<dbReference type="CDD" id="cd11304">
    <property type="entry name" value="Cadherin_repeat"/>
    <property type="match status" value="1"/>
</dbReference>
<protein>
    <submittedName>
        <fullName evidence="2">VCBS/Cadherin repeat domain-containing protein</fullName>
    </submittedName>
</protein>
<dbReference type="Proteomes" id="UP000253850">
    <property type="component" value="Chromosome"/>
</dbReference>
<organism evidence="3 5">
    <name type="scientific">Halarcobacter bivalviorum</name>
    <dbReference type="NCBI Taxonomy" id="663364"/>
    <lineage>
        <taxon>Bacteria</taxon>
        <taxon>Pseudomonadati</taxon>
        <taxon>Campylobacterota</taxon>
        <taxon>Epsilonproteobacteria</taxon>
        <taxon>Campylobacterales</taxon>
        <taxon>Arcobacteraceae</taxon>
        <taxon>Halarcobacter</taxon>
    </lineage>
</organism>
<dbReference type="Proteomes" id="UP000289193">
    <property type="component" value="Unassembled WGS sequence"/>
</dbReference>
<dbReference type="PROSITE" id="PS50268">
    <property type="entry name" value="CADHERIN_2"/>
    <property type="match status" value="1"/>
</dbReference>
<dbReference type="InterPro" id="IPR040853">
    <property type="entry name" value="RapA2_cadherin-like"/>
</dbReference>
<dbReference type="GO" id="GO:0005509">
    <property type="term" value="F:calcium ion binding"/>
    <property type="evidence" value="ECO:0007669"/>
    <property type="project" value="InterPro"/>
</dbReference>
<dbReference type="SUPFAM" id="SSF49313">
    <property type="entry name" value="Cadherin-like"/>
    <property type="match status" value="1"/>
</dbReference>
<evidence type="ECO:0000313" key="5">
    <source>
        <dbReference type="Proteomes" id="UP000289193"/>
    </source>
</evidence>
<evidence type="ECO:0000313" key="2">
    <source>
        <dbReference type="EMBL" id="AXH12926.1"/>
    </source>
</evidence>
<dbReference type="EMBL" id="PDKM01000011">
    <property type="protein sequence ID" value="RXK08849.1"/>
    <property type="molecule type" value="Genomic_DNA"/>
</dbReference>
<dbReference type="Gene3D" id="2.60.40.60">
    <property type="entry name" value="Cadherins"/>
    <property type="match status" value="1"/>
</dbReference>
<evidence type="ECO:0000313" key="4">
    <source>
        <dbReference type="Proteomes" id="UP000253850"/>
    </source>
</evidence>
<dbReference type="GO" id="GO:0007156">
    <property type="term" value="P:homophilic cell adhesion via plasma membrane adhesion molecules"/>
    <property type="evidence" value="ECO:0007669"/>
    <property type="project" value="InterPro"/>
</dbReference>
<dbReference type="Pfam" id="PF17803">
    <property type="entry name" value="Cadherin_4"/>
    <property type="match status" value="1"/>
</dbReference>
<dbReference type="Gene3D" id="2.60.40.10">
    <property type="entry name" value="Immunoglobulins"/>
    <property type="match status" value="1"/>
</dbReference>
<evidence type="ECO:0000259" key="1">
    <source>
        <dbReference type="PROSITE" id="PS50268"/>
    </source>
</evidence>
<reference evidence="2 4" key="2">
    <citation type="submission" date="2018-07" db="EMBL/GenBank/DDBJ databases">
        <title>Complete genome of the Arcobacter bivalviorum type strain LMG 26154.</title>
        <authorList>
            <person name="Miller W.G."/>
            <person name="Yee E."/>
            <person name="Bono J.L."/>
        </authorList>
    </citation>
    <scope>NUCLEOTIDE SEQUENCE [LARGE SCALE GENOMIC DNA]</scope>
    <source>
        <strain evidence="2 4">LMG 26154</strain>
    </source>
</reference>
<dbReference type="InterPro" id="IPR015919">
    <property type="entry name" value="Cadherin-like_sf"/>
</dbReference>
<proteinExistence type="predicted"/>
<dbReference type="GO" id="GO:0016020">
    <property type="term" value="C:membrane"/>
    <property type="evidence" value="ECO:0007669"/>
    <property type="project" value="InterPro"/>
</dbReference>
<name>A0AAX2A5Y0_9BACT</name>
<dbReference type="InterPro" id="IPR002126">
    <property type="entry name" value="Cadherin-like_dom"/>
</dbReference>
<dbReference type="EMBL" id="CP031217">
    <property type="protein sequence ID" value="AXH12926.1"/>
    <property type="molecule type" value="Genomic_DNA"/>
</dbReference>
<dbReference type="SMART" id="SM00112">
    <property type="entry name" value="CA"/>
    <property type="match status" value="1"/>
</dbReference>
<keyword evidence="5" id="KW-1185">Reference proteome</keyword>
<reference evidence="3 5" key="1">
    <citation type="submission" date="2017-10" db="EMBL/GenBank/DDBJ databases">
        <title>Genomics of the genus Arcobacter.</title>
        <authorList>
            <person name="Perez-Cataluna A."/>
            <person name="Figueras M.J."/>
        </authorList>
    </citation>
    <scope>NUCLEOTIDE SEQUENCE [LARGE SCALE GENOMIC DNA]</scope>
    <source>
        <strain evidence="3 5">CECT 7835</strain>
    </source>
</reference>
<dbReference type="KEGG" id="hbv:ABIV_1944"/>
<dbReference type="NCBIfam" id="TIGR01965">
    <property type="entry name" value="VCBS_repeat"/>
    <property type="match status" value="4"/>
</dbReference>
<sequence length="1287" mass="136259">MYEGIKIQNSSQTVDLNTLPKTQNGELILTGIETLKVYLSNGASYIDAKFEILENNNDIKVAFDDAEGNEVIVILRGLNDLLFANSEEIPLFEVFDGNISLVSLRTVDDLQAAAAGGTTSSDVATADEIGADNLDLSTTFDGPLDPNGFGRLGEPIVVEPAAGDVPITFSGDLVANITEDRGQTQDGVFSGTISNSANLDFVTQTITTSYGLFSINSVGNWTYDLNETLLSIQGLSSNESIVDNVIVNLVDGNSSFLIGITINGLNDKPEIEDITIGLLADQESEAETLFETSSKTDVLGLDDTESESNNQFIGPIDIVDKDINDSHELNIISGSENIFDPSNSGVSLDDISISLVYNNQTSQWEYNINGDFSKLAAGEVLTLSFDYQANDLGGFSGDTGLDDTSNEDSLSDIKTITLSILGTNDKPIITDISASKNIEETNSSLSTSGEITVFDTDTTDKVRVEVESVTINGTSTNKPTEAEALSMFGFSSAEVLDSTQISNSITWEFNSGNESFDYLAEGETIVLSYRIQAIDDNSILNTNSINESSSSEYKTVTVTITGTNDEVVLSSTVVDGAVLEDANDPVLSDSGEIGFTDVDLSDSHTVSVGNASAGALGVLTASITEGNDGDGAGVVSWEYEVSNADVQYLSAGETKEESFDITIDDGKGSTDVKTVTVTITGTNDEVVLSSTVVDGAVLEDANDPVLSDSGEIGFTDVDLSDSHTVSVGNASAGALGVLTASITEGNDGDGAGVVSWEYEVSNADVQYLSAGETKEESFDITIDDGKGSTDVKTVTVTITGTNDAPIITGGPDSAQLIETDSSLTENGELTVSDVDILDLVSASVDSVTIGGTSTTKPTNAEVLAMLSLSPLAILDNTETTDTLSWSFDSGSEAFDYLAEGETLIFEYTIKATDDKGAFDTETVTITITGTSDNEPPVLQTDSFDIVEDSAIGAYVGTVVATDPNGDSLTFTLLNHTDKFAIDANGNITYIGDESNKLNYEDVNQYTLNIQVSDGELTDVKNYTVDILDLNENVSGGGTEILSGEGFTGTETNDNANHIHTTSTTIDSVVIENGESFDFTFGYTDNGGAVHTANVYDINGDLIVSQSFVAVKGEGSITFEYTNTEGSDITISKLELVSTNSGFNFDSYSINYSLTSDQILTLDEVDTDGDQIDFARLLEDSTNDLTSQEEPNSLDTINMNTGDHILSNISVEKVLSITDSDNTLKIIGDSGDSIDLDLGNQTDYDNGTPVNDKWYVDSTQSTVSETAYVSTNGSDIVTLLIENDVNVI</sequence>
<accession>A0AAX2A5Y0</accession>
<dbReference type="InterPro" id="IPR013783">
    <property type="entry name" value="Ig-like_fold"/>
</dbReference>
<gene>
    <name evidence="2" type="ORF">ABIV_1944</name>
    <name evidence="3" type="ORF">CRV05_13170</name>
</gene>
<dbReference type="RefSeq" id="WP_114839736.1">
    <property type="nucleotide sequence ID" value="NZ_CP031217.1"/>
</dbReference>